<keyword evidence="1" id="KW-0812">Transmembrane</keyword>
<dbReference type="AlphaFoldDB" id="A0A284VI85"/>
<proteinExistence type="predicted"/>
<dbReference type="OrthoDB" id="86287at2157"/>
<feature type="transmembrane region" description="Helical" evidence="1">
    <location>
        <begin position="109"/>
        <end position="131"/>
    </location>
</feature>
<evidence type="ECO:0000256" key="1">
    <source>
        <dbReference type="SAM" id="Phobius"/>
    </source>
</evidence>
<dbReference type="GO" id="GO:0005886">
    <property type="term" value="C:plasma membrane"/>
    <property type="evidence" value="ECO:0007669"/>
    <property type="project" value="UniProtKB-SubCell"/>
</dbReference>
<protein>
    <recommendedName>
        <fullName evidence="4">ABC-type transport system involved in multi-copper enzyme maturation, permease component</fullName>
    </recommendedName>
</protein>
<feature type="transmembrane region" description="Helical" evidence="1">
    <location>
        <begin position="174"/>
        <end position="200"/>
    </location>
</feature>
<sequence length="300" mass="32420">MKQNIGNVFVIAQKEFADNLYSPRFRVLLSMFTLIIFSFSVQAGKNGFNIFDMGFLDVAQIIGLFLPLVGIALGFDAVVKERKSASLNVLLTHPVFRDNIIAGKITGGLATLALVVFLSVVASVGTMLVLTGIEIGLMELSRILIFAVIIFIYLTAFLALGVLISIFSSSSTNSFIYGIVAWISLVIIFGAIISVAASIATGEIIFKLKSNDEALALNGDLQIFSPIHHYAEVVTGVPGISVGSVNAITGKKISSGIFDTKHTIGDWFNDYWTNLIALIIMPILLFVASFVAFLRKDITL</sequence>
<dbReference type="PANTHER" id="PTHR43471">
    <property type="entry name" value="ABC TRANSPORTER PERMEASE"/>
    <property type="match status" value="1"/>
</dbReference>
<feature type="transmembrane region" description="Helical" evidence="1">
    <location>
        <begin position="55"/>
        <end position="75"/>
    </location>
</feature>
<dbReference type="Pfam" id="PF12679">
    <property type="entry name" value="ABC2_membrane_2"/>
    <property type="match status" value="1"/>
</dbReference>
<gene>
    <name evidence="2" type="ORF">MNV_1020009</name>
</gene>
<evidence type="ECO:0000313" key="2">
    <source>
        <dbReference type="EMBL" id="SNQ58975.1"/>
    </source>
</evidence>
<dbReference type="RefSeq" id="WP_096203385.1">
    <property type="nucleotide sequence ID" value="NZ_FZMP01000005.1"/>
</dbReference>
<dbReference type="EMBL" id="FZMP01000005">
    <property type="protein sequence ID" value="SNQ58975.1"/>
    <property type="molecule type" value="Genomic_DNA"/>
</dbReference>
<keyword evidence="1" id="KW-1133">Transmembrane helix</keyword>
<keyword evidence="1" id="KW-0472">Membrane</keyword>
<dbReference type="GO" id="GO:0140359">
    <property type="term" value="F:ABC-type transporter activity"/>
    <property type="evidence" value="ECO:0007669"/>
    <property type="project" value="InterPro"/>
</dbReference>
<dbReference type="PANTHER" id="PTHR43471:SF14">
    <property type="entry name" value="ABC-2 TYPE TRANSPORT SYSTEM PERMEASE PROTEIN"/>
    <property type="match status" value="1"/>
</dbReference>
<keyword evidence="3" id="KW-1185">Reference proteome</keyword>
<feature type="transmembrane region" description="Helical" evidence="1">
    <location>
        <begin position="271"/>
        <end position="294"/>
    </location>
</feature>
<reference evidence="3" key="1">
    <citation type="submission" date="2017-06" db="EMBL/GenBank/DDBJ databases">
        <authorList>
            <person name="Cremers G."/>
        </authorList>
    </citation>
    <scope>NUCLEOTIDE SEQUENCE [LARGE SCALE GENOMIC DNA]</scope>
</reference>
<name>A0A284VI85_9EURY</name>
<evidence type="ECO:0000313" key="3">
    <source>
        <dbReference type="Proteomes" id="UP000218615"/>
    </source>
</evidence>
<accession>A0A284VI85</accession>
<evidence type="ECO:0008006" key="4">
    <source>
        <dbReference type="Google" id="ProtNLM"/>
    </source>
</evidence>
<dbReference type="Proteomes" id="UP000218615">
    <property type="component" value="Unassembled WGS sequence"/>
</dbReference>
<feature type="transmembrane region" description="Helical" evidence="1">
    <location>
        <begin position="143"/>
        <end position="168"/>
    </location>
</feature>
<organism evidence="2 3">
    <name type="scientific">Candidatus Methanoperedens nitratireducens</name>
    <dbReference type="NCBI Taxonomy" id="1392998"/>
    <lineage>
        <taxon>Archaea</taxon>
        <taxon>Methanobacteriati</taxon>
        <taxon>Methanobacteriota</taxon>
        <taxon>Stenosarchaea group</taxon>
        <taxon>Methanomicrobia</taxon>
        <taxon>Methanosarcinales</taxon>
        <taxon>ANME-2 cluster</taxon>
        <taxon>Candidatus Methanoperedentaceae</taxon>
        <taxon>Candidatus Methanoperedens</taxon>
    </lineage>
</organism>
<feature type="transmembrane region" description="Helical" evidence="1">
    <location>
        <begin position="25"/>
        <end position="43"/>
    </location>
</feature>